<evidence type="ECO:0000313" key="9">
    <source>
        <dbReference type="EMBL" id="URE22321.1"/>
    </source>
</evidence>
<dbReference type="Gene3D" id="3.30.200.20">
    <property type="entry name" value="Phosphorylase Kinase, domain 1"/>
    <property type="match status" value="1"/>
</dbReference>
<accession>A0A9E7GVZ0</accession>
<evidence type="ECO:0000256" key="2">
    <source>
        <dbReference type="ARBA" id="ARBA00022679"/>
    </source>
</evidence>
<dbReference type="SUPFAM" id="SSF56112">
    <property type="entry name" value="Protein kinase-like (PK-like)"/>
    <property type="match status" value="1"/>
</dbReference>
<proteinExistence type="inferred from homology"/>
<dbReference type="InterPro" id="IPR011009">
    <property type="entry name" value="Kinase-like_dom_sf"/>
</dbReference>
<dbReference type="GO" id="GO:0007165">
    <property type="term" value="P:signal transduction"/>
    <property type="evidence" value="ECO:0007669"/>
    <property type="project" value="TreeGrafter"/>
</dbReference>
<dbReference type="InterPro" id="IPR001245">
    <property type="entry name" value="Ser-Thr/Tyr_kinase_cat_dom"/>
</dbReference>
<dbReference type="GO" id="GO:0005524">
    <property type="term" value="F:ATP binding"/>
    <property type="evidence" value="ECO:0007669"/>
    <property type="project" value="UniProtKB-UniRule"/>
</dbReference>
<feature type="binding site" evidence="6">
    <location>
        <position position="208"/>
    </location>
    <ligand>
        <name>ATP</name>
        <dbReference type="ChEBI" id="CHEBI:30616"/>
    </ligand>
</feature>
<gene>
    <name evidence="9" type="ORF">MUK42_18849</name>
</gene>
<keyword evidence="10" id="KW-1185">Reference proteome</keyword>
<dbReference type="EMBL" id="CP097510">
    <property type="protein sequence ID" value="URE22321.1"/>
    <property type="molecule type" value="Genomic_DNA"/>
</dbReference>
<organism evidence="9 10">
    <name type="scientific">Musa troglodytarum</name>
    <name type="common">fe'i banana</name>
    <dbReference type="NCBI Taxonomy" id="320322"/>
    <lineage>
        <taxon>Eukaryota</taxon>
        <taxon>Viridiplantae</taxon>
        <taxon>Streptophyta</taxon>
        <taxon>Embryophyta</taxon>
        <taxon>Tracheophyta</taxon>
        <taxon>Spermatophyta</taxon>
        <taxon>Magnoliopsida</taxon>
        <taxon>Liliopsida</taxon>
        <taxon>Zingiberales</taxon>
        <taxon>Musaceae</taxon>
        <taxon>Musa</taxon>
    </lineage>
</organism>
<dbReference type="PROSITE" id="PS00108">
    <property type="entry name" value="PROTEIN_KINASE_ST"/>
    <property type="match status" value="1"/>
</dbReference>
<evidence type="ECO:0000256" key="5">
    <source>
        <dbReference type="ARBA" id="ARBA00022840"/>
    </source>
</evidence>
<evidence type="ECO:0000256" key="7">
    <source>
        <dbReference type="RuleBase" id="RU000304"/>
    </source>
</evidence>
<dbReference type="PANTHER" id="PTHR23257:SF963">
    <property type="entry name" value="AT08303P"/>
    <property type="match status" value="1"/>
</dbReference>
<keyword evidence="3 6" id="KW-0547">Nucleotide-binding</keyword>
<keyword evidence="4 9" id="KW-0418">Kinase</keyword>
<feature type="domain" description="Protein kinase" evidence="8">
    <location>
        <begin position="177"/>
        <end position="441"/>
    </location>
</feature>
<dbReference type="AlphaFoldDB" id="A0A9E7GVZ0"/>
<protein>
    <submittedName>
        <fullName evidence="9">Protein kinase domain containing protein</fullName>
    </submittedName>
</protein>
<dbReference type="Gene3D" id="1.10.510.10">
    <property type="entry name" value="Transferase(Phosphotransferase) domain 1"/>
    <property type="match status" value="1"/>
</dbReference>
<evidence type="ECO:0000256" key="4">
    <source>
        <dbReference type="ARBA" id="ARBA00022777"/>
    </source>
</evidence>
<evidence type="ECO:0000313" key="10">
    <source>
        <dbReference type="Proteomes" id="UP001055439"/>
    </source>
</evidence>
<dbReference type="GO" id="GO:0004674">
    <property type="term" value="F:protein serine/threonine kinase activity"/>
    <property type="evidence" value="ECO:0007669"/>
    <property type="project" value="UniProtKB-KW"/>
</dbReference>
<dbReference type="InterPro" id="IPR050167">
    <property type="entry name" value="Ser_Thr_protein_kinase"/>
</dbReference>
<dbReference type="OrthoDB" id="4062651at2759"/>
<reference evidence="9" key="1">
    <citation type="submission" date="2022-05" db="EMBL/GenBank/DDBJ databases">
        <title>The Musa troglodytarum L. genome provides insights into the mechanism of non-climacteric behaviour and enrichment of carotenoids.</title>
        <authorList>
            <person name="Wang J."/>
        </authorList>
    </citation>
    <scope>NUCLEOTIDE SEQUENCE</scope>
    <source>
        <tissue evidence="9">Leaf</tissue>
    </source>
</reference>
<evidence type="ECO:0000256" key="3">
    <source>
        <dbReference type="ARBA" id="ARBA00022741"/>
    </source>
</evidence>
<evidence type="ECO:0000259" key="8">
    <source>
        <dbReference type="PROSITE" id="PS50011"/>
    </source>
</evidence>
<dbReference type="InterPro" id="IPR017441">
    <property type="entry name" value="Protein_kinase_ATP_BS"/>
</dbReference>
<dbReference type="PRINTS" id="PR00109">
    <property type="entry name" value="TYRKINASE"/>
</dbReference>
<dbReference type="PANTHER" id="PTHR23257">
    <property type="entry name" value="SERINE-THREONINE PROTEIN KINASE"/>
    <property type="match status" value="1"/>
</dbReference>
<dbReference type="PROSITE" id="PS50011">
    <property type="entry name" value="PROTEIN_KINASE_DOM"/>
    <property type="match status" value="1"/>
</dbReference>
<comment type="similarity">
    <text evidence="7">Belongs to the protein kinase superfamily.</text>
</comment>
<dbReference type="Pfam" id="PF07714">
    <property type="entry name" value="PK_Tyr_Ser-Thr"/>
    <property type="match status" value="1"/>
</dbReference>
<keyword evidence="5 6" id="KW-0067">ATP-binding</keyword>
<dbReference type="FunFam" id="3.30.200.20:FF:000081">
    <property type="entry name" value="Octicosapeptide/phox/Bem1p domain kinase superfamily protein"/>
    <property type="match status" value="1"/>
</dbReference>
<dbReference type="PROSITE" id="PS00107">
    <property type="entry name" value="PROTEIN_KINASE_ATP"/>
    <property type="match status" value="1"/>
</dbReference>
<name>A0A9E7GVZ0_9LILI</name>
<keyword evidence="1 7" id="KW-0723">Serine/threonine-protein kinase</keyword>
<keyword evidence="2" id="KW-0808">Transferase</keyword>
<dbReference type="Proteomes" id="UP001055439">
    <property type="component" value="Chromosome 8"/>
</dbReference>
<dbReference type="SMART" id="SM00220">
    <property type="entry name" value="S_TKc"/>
    <property type="match status" value="1"/>
</dbReference>
<dbReference type="InterPro" id="IPR008271">
    <property type="entry name" value="Ser/Thr_kinase_AS"/>
</dbReference>
<evidence type="ECO:0000256" key="6">
    <source>
        <dbReference type="PROSITE-ProRule" id="PRU10141"/>
    </source>
</evidence>
<evidence type="ECO:0000256" key="1">
    <source>
        <dbReference type="ARBA" id="ARBA00022527"/>
    </source>
</evidence>
<dbReference type="GO" id="GO:0005737">
    <property type="term" value="C:cytoplasm"/>
    <property type="evidence" value="ECO:0007669"/>
    <property type="project" value="TreeGrafter"/>
</dbReference>
<dbReference type="CDD" id="cd13999">
    <property type="entry name" value="STKc_MAP3K-like"/>
    <property type="match status" value="1"/>
</dbReference>
<dbReference type="InterPro" id="IPR000719">
    <property type="entry name" value="Prot_kinase_dom"/>
</dbReference>
<sequence length="454" mass="51169">MQNHEPKRWSFFRNLAQGEFKQKDFSLMDQDPINYTSLLPKVEEGISNADQFAQLEDERVDFSRIDPQINFNEGMQESSNTIVEDPNILDPGYIPSQVSHPLGMDKGEGLQVENPFTRLGETLRTHISENEELKFDGGEVAESVLDTSVYDFDLSNLQKAVVRYKWEPVSANKNEDLEELRELGSGTFGTVYHGKWRGTDVAIKRIKKSCFSGRSSEQERLTMEFLAEAEILSQLHHPNVVAFYGVVKDGPGGTMATVAEFMVNGSLRHVLLCKDKYLDRRKKLIIAMDAAFGMEYLHSKNIVHFDLKCDNLLVNLKDQSRPICGDFGLSKIKRNTLVSGGVRGTLPWMAPELLNEVDVFSFGIVMWEILTGEEPYANMHYGAIIGGIVNNTLRPPVPATCDPEWRKLMEQCWAPDPVQRPSFTQIAGCLRGMSVASQSRIETVAVPNIERKKC</sequence>